<protein>
    <submittedName>
        <fullName evidence="2">GNAT family N-acetyltransferase</fullName>
    </submittedName>
</protein>
<dbReference type="Gene3D" id="3.40.630.30">
    <property type="match status" value="1"/>
</dbReference>
<dbReference type="GO" id="GO:0016747">
    <property type="term" value="F:acyltransferase activity, transferring groups other than amino-acyl groups"/>
    <property type="evidence" value="ECO:0007669"/>
    <property type="project" value="InterPro"/>
</dbReference>
<accession>A0A5D0MIC9</accession>
<keyword evidence="3" id="KW-1185">Reference proteome</keyword>
<gene>
    <name evidence="2" type="ORF">FXF47_05375</name>
</gene>
<dbReference type="AlphaFoldDB" id="A0A5D0MIC9"/>
<evidence type="ECO:0000313" key="2">
    <source>
        <dbReference type="EMBL" id="TYB31180.1"/>
    </source>
</evidence>
<dbReference type="InterPro" id="IPR000182">
    <property type="entry name" value="GNAT_dom"/>
</dbReference>
<dbReference type="EMBL" id="VSIX01000049">
    <property type="protein sequence ID" value="TYB31180.1"/>
    <property type="molecule type" value="Genomic_DNA"/>
</dbReference>
<dbReference type="InterPro" id="IPR016181">
    <property type="entry name" value="Acyl_CoA_acyltransferase"/>
</dbReference>
<dbReference type="PROSITE" id="PS51186">
    <property type="entry name" value="GNAT"/>
    <property type="match status" value="1"/>
</dbReference>
<organism evidence="2 3">
    <name type="scientific">Candidatus Mcinerneyibacterium aminivorans</name>
    <dbReference type="NCBI Taxonomy" id="2703815"/>
    <lineage>
        <taxon>Bacteria</taxon>
        <taxon>Candidatus Macinerneyibacteriota</taxon>
        <taxon>Candidatus Mcinerneyibacteria</taxon>
        <taxon>Candidatus Mcinerneyibacteriales</taxon>
        <taxon>Candidatus Mcinerneyibacteriaceae</taxon>
        <taxon>Candidatus Mcinerneyibacterium</taxon>
    </lineage>
</organism>
<evidence type="ECO:0000259" key="1">
    <source>
        <dbReference type="PROSITE" id="PS51186"/>
    </source>
</evidence>
<evidence type="ECO:0000313" key="3">
    <source>
        <dbReference type="Proteomes" id="UP000324143"/>
    </source>
</evidence>
<dbReference type="Proteomes" id="UP000324143">
    <property type="component" value="Unassembled WGS sequence"/>
</dbReference>
<proteinExistence type="predicted"/>
<comment type="caution">
    <text evidence="2">The sequence shown here is derived from an EMBL/GenBank/DDBJ whole genome shotgun (WGS) entry which is preliminary data.</text>
</comment>
<sequence length="309" mass="36838">MLRITSLKKYDGKYDEIIEDYSRLFEKKHDYNIKKMIKNVFRDVEESKKKGYALLDDKRLVGVMVYHLDENVGVVHFFHILKKFAKPFALKKILSHFINKKIKENLPKVVTLFDIFNFGKKQINSLMLDFGFEKKKRDLFEIEVKNYEYNEIEDKKIDIRQFRFENIKEISKLAQFAFAGSLEQEVFPSGFDVKDYEEELNNAINGLYGKFLPIYSKEVYFEDELIGAIITTQDQSTLVLHQFFIVPKKWGNQYGFQMLNDLFKFVKQKGRYNKVATFVSHDNKRVKRLLKKMGFKIKLKMDIYSRLLL</sequence>
<feature type="domain" description="N-acetyltransferase" evidence="1">
    <location>
        <begin position="165"/>
        <end position="309"/>
    </location>
</feature>
<reference evidence="2" key="1">
    <citation type="submission" date="2019-08" db="EMBL/GenBank/DDBJ databases">
        <title>Genomic characterization of a novel candidate phylum (ARYD3) from a high temperature, high salinity tertiary oil reservoir in north central Oklahoma, USA.</title>
        <authorList>
            <person name="Youssef N.H."/>
            <person name="Yadav A."/>
            <person name="Elshahed M.S."/>
        </authorList>
    </citation>
    <scope>NUCLEOTIDE SEQUENCE [LARGE SCALE GENOMIC DNA]</scope>
    <source>
        <strain evidence="2">ARYD3</strain>
    </source>
</reference>
<dbReference type="Pfam" id="PF00583">
    <property type="entry name" value="Acetyltransf_1"/>
    <property type="match status" value="1"/>
</dbReference>
<dbReference type="SUPFAM" id="SSF55729">
    <property type="entry name" value="Acyl-CoA N-acyltransferases (Nat)"/>
    <property type="match status" value="1"/>
</dbReference>
<name>A0A5D0MIC9_9BACT</name>